<dbReference type="STRING" id="655015.B1812_21455"/>
<proteinExistence type="predicted"/>
<evidence type="ECO:0000313" key="2">
    <source>
        <dbReference type="Proteomes" id="UP000193978"/>
    </source>
</evidence>
<dbReference type="AlphaFoldDB" id="A0A1W6N072"/>
<dbReference type="Proteomes" id="UP000193978">
    <property type="component" value="Chromosome"/>
</dbReference>
<evidence type="ECO:0008006" key="3">
    <source>
        <dbReference type="Google" id="ProtNLM"/>
    </source>
</evidence>
<dbReference type="EMBL" id="CP019948">
    <property type="protein sequence ID" value="ARN83221.1"/>
    <property type="molecule type" value="Genomic_DNA"/>
</dbReference>
<name>A0A1W6N072_9HYPH</name>
<sequence>MTRSTDPLGLAASLAQSAGLAPARRVEPLPGGRNNRVFRVELADGASAALKIYFRHPDDPRDRLGAEWDFLEHARTRAPGWTTAPLARDAATGAALHGFIEGKRFTPEQIDAAAVEKAANFIQKVASPGVAGRLRIASEACFSISEHVAAVDRRVRRLEAIDPQAPQTREAASFVNESLRPAWERVRDEISKNCRAFGLDPDARIEDAEIIASPSDFGFHNALQTEKGCVFLDFEYAGRDDPAKLVCDFFCQPALPVAAAQQELFLAAVLDDLGLAHHRERVNVLLDAYRIKWIAIILNDFLSVGEQRRAFAITEDQDTRRLRQLDLARARLDALVQNNGALPARTEFGR</sequence>
<keyword evidence="2" id="KW-1185">Reference proteome</keyword>
<organism evidence="1 2">
    <name type="scientific">Methylocystis bryophila</name>
    <dbReference type="NCBI Taxonomy" id="655015"/>
    <lineage>
        <taxon>Bacteria</taxon>
        <taxon>Pseudomonadati</taxon>
        <taxon>Pseudomonadota</taxon>
        <taxon>Alphaproteobacteria</taxon>
        <taxon>Hyphomicrobiales</taxon>
        <taxon>Methylocystaceae</taxon>
        <taxon>Methylocystis</taxon>
    </lineage>
</organism>
<dbReference type="RefSeq" id="WP_085773378.1">
    <property type="nucleotide sequence ID" value="NZ_AP027149.1"/>
</dbReference>
<dbReference type="SUPFAM" id="SSF56112">
    <property type="entry name" value="Protein kinase-like (PK-like)"/>
    <property type="match status" value="1"/>
</dbReference>
<dbReference type="InterPro" id="IPR011009">
    <property type="entry name" value="Kinase-like_dom_sf"/>
</dbReference>
<accession>A0A1W6N072</accession>
<evidence type="ECO:0000313" key="1">
    <source>
        <dbReference type="EMBL" id="ARN83221.1"/>
    </source>
</evidence>
<reference evidence="1 2" key="1">
    <citation type="submission" date="2017-02" db="EMBL/GenBank/DDBJ databases">
        <authorList>
            <person name="Peterson S.W."/>
        </authorList>
    </citation>
    <scope>NUCLEOTIDE SEQUENCE [LARGE SCALE GENOMIC DNA]</scope>
    <source>
        <strain evidence="1 2">S285</strain>
    </source>
</reference>
<protein>
    <recommendedName>
        <fullName evidence="3">Aminoglycoside phosphotransferase domain-containing protein</fullName>
    </recommendedName>
</protein>
<gene>
    <name evidence="1" type="ORF">B1812_21455</name>
</gene>
<dbReference type="KEGG" id="mbry:B1812_21455"/>
<dbReference type="OrthoDB" id="574549at2"/>